<sequence>MHHRHLLPNELDLLVDGDAGFGLAPLKAHVETCPECAERLSALQAVVGQLDALPHFAPRHGFADRVMTNVQVIEPWHVALVESAKRLVPESTGMRVLAATGAGLAATTISGGALWLAFKADLLGWSAGAALEQGGRGAWGSVAAAVRTMAGALGDGTTIAAGAAALAGSAIFAILAFRRLAAAARANRG</sequence>
<keyword evidence="1" id="KW-0472">Membrane</keyword>
<evidence type="ECO:0000313" key="4">
    <source>
        <dbReference type="Proteomes" id="UP001229955"/>
    </source>
</evidence>
<keyword evidence="1" id="KW-0812">Transmembrane</keyword>
<evidence type="ECO:0000313" key="3">
    <source>
        <dbReference type="EMBL" id="WKW15855.1"/>
    </source>
</evidence>
<organism evidence="2">
    <name type="scientific">Pseudogemmatithrix spongiicola</name>
    <dbReference type="NCBI Taxonomy" id="3062599"/>
    <lineage>
        <taxon>Bacteria</taxon>
        <taxon>Pseudomonadati</taxon>
        <taxon>Gemmatimonadota</taxon>
        <taxon>Gemmatimonadia</taxon>
        <taxon>Gemmatimonadales</taxon>
        <taxon>Gemmatimonadaceae</taxon>
        <taxon>Pseudogemmatithrix</taxon>
    </lineage>
</organism>
<dbReference type="AlphaFoldDB" id="A0AA49JWM1"/>
<evidence type="ECO:0008006" key="5">
    <source>
        <dbReference type="Google" id="ProtNLM"/>
    </source>
</evidence>
<evidence type="ECO:0000313" key="2">
    <source>
        <dbReference type="EMBL" id="WKW12948.1"/>
    </source>
</evidence>
<proteinExistence type="predicted"/>
<gene>
    <name evidence="2" type="ORF">Strain138_002259</name>
    <name evidence="3" type="ORF">Strain318_002258</name>
</gene>
<protein>
    <recommendedName>
        <fullName evidence="5">Zinc-finger domain-containing protein</fullName>
    </recommendedName>
</protein>
<accession>A0AA49Q964</accession>
<dbReference type="RefSeq" id="WP_367885815.1">
    <property type="nucleotide sequence ID" value="NZ_CP130612.1"/>
</dbReference>
<dbReference type="Proteomes" id="UP001229955">
    <property type="component" value="Chromosome"/>
</dbReference>
<keyword evidence="1" id="KW-1133">Transmembrane helix</keyword>
<accession>A0AA49JWM1</accession>
<name>A0AA49JWM1_9BACT</name>
<dbReference type="EMBL" id="CP130613">
    <property type="protein sequence ID" value="WKW15855.1"/>
    <property type="molecule type" value="Genomic_DNA"/>
</dbReference>
<reference evidence="2" key="1">
    <citation type="submission" date="2023-07" db="EMBL/GenBank/DDBJ databases">
        <authorList>
            <person name="Haufschild T."/>
            <person name="Kallscheuer N."/>
            <person name="Hammer J."/>
            <person name="Kohn T."/>
            <person name="Kabuu M."/>
            <person name="Jogler M."/>
            <person name="Wohfarth N."/>
            <person name="Heuer A."/>
            <person name="Rohde M."/>
            <person name="van Teeseling M.C.F."/>
            <person name="Jogler C."/>
        </authorList>
    </citation>
    <scope>NUCLEOTIDE SEQUENCE</scope>
    <source>
        <strain evidence="2">Strain 138</strain>
        <strain evidence="3">Strain 318</strain>
    </source>
</reference>
<feature type="transmembrane region" description="Helical" evidence="1">
    <location>
        <begin position="159"/>
        <end position="177"/>
    </location>
</feature>
<dbReference type="KEGG" id="pspc:Strain318_002258"/>
<feature type="transmembrane region" description="Helical" evidence="1">
    <location>
        <begin position="96"/>
        <end position="118"/>
    </location>
</feature>
<dbReference type="EMBL" id="CP130612">
    <property type="protein sequence ID" value="WKW12948.1"/>
    <property type="molecule type" value="Genomic_DNA"/>
</dbReference>
<evidence type="ECO:0000256" key="1">
    <source>
        <dbReference type="SAM" id="Phobius"/>
    </source>
</evidence>
<keyword evidence="4" id="KW-1185">Reference proteome</keyword>